<dbReference type="CDD" id="cd16922">
    <property type="entry name" value="HATPase_EvgS-ArcB-TorS-like"/>
    <property type="match status" value="1"/>
</dbReference>
<dbReference type="SUPFAM" id="SSF55874">
    <property type="entry name" value="ATPase domain of HSP90 chaperone/DNA topoisomerase II/histidine kinase"/>
    <property type="match status" value="1"/>
</dbReference>
<dbReference type="InterPro" id="IPR003594">
    <property type="entry name" value="HATPase_dom"/>
</dbReference>
<keyword evidence="3 5" id="KW-0597">Phosphoprotein</keyword>
<feature type="domain" description="Response regulatory" evidence="7">
    <location>
        <begin position="542"/>
        <end position="656"/>
    </location>
</feature>
<dbReference type="PROSITE" id="PS50109">
    <property type="entry name" value="HIS_KIN"/>
    <property type="match status" value="1"/>
</dbReference>
<evidence type="ECO:0000259" key="7">
    <source>
        <dbReference type="PROSITE" id="PS50110"/>
    </source>
</evidence>
<dbReference type="EC" id="2.7.13.3" evidence="2"/>
<dbReference type="GO" id="GO:0000155">
    <property type="term" value="F:phosphorelay sensor kinase activity"/>
    <property type="evidence" value="ECO:0007669"/>
    <property type="project" value="InterPro"/>
</dbReference>
<dbReference type="PANTHER" id="PTHR45339">
    <property type="entry name" value="HYBRID SIGNAL TRANSDUCTION HISTIDINE KINASE J"/>
    <property type="match status" value="1"/>
</dbReference>
<feature type="domain" description="Histidine kinase" evidence="6">
    <location>
        <begin position="189"/>
        <end position="411"/>
    </location>
</feature>
<dbReference type="InterPro" id="IPR005467">
    <property type="entry name" value="His_kinase_dom"/>
</dbReference>
<dbReference type="InterPro" id="IPR036097">
    <property type="entry name" value="HisK_dim/P_sf"/>
</dbReference>
<dbReference type="Gene3D" id="1.10.287.130">
    <property type="match status" value="1"/>
</dbReference>
<dbReference type="EMBL" id="CACVAP010000056">
    <property type="protein sequence ID" value="CAA6808808.1"/>
    <property type="molecule type" value="Genomic_DNA"/>
</dbReference>
<feature type="modified residue" description="4-aspartylphosphate" evidence="5">
    <location>
        <position position="591"/>
    </location>
</feature>
<comment type="catalytic activity">
    <reaction evidence="1">
        <text>ATP + protein L-histidine = ADP + protein N-phospho-L-histidine.</text>
        <dbReference type="EC" id="2.7.13.3"/>
    </reaction>
</comment>
<dbReference type="InterPro" id="IPR036890">
    <property type="entry name" value="HATPase_C_sf"/>
</dbReference>
<evidence type="ECO:0000259" key="6">
    <source>
        <dbReference type="PROSITE" id="PS50109"/>
    </source>
</evidence>
<dbReference type="SMART" id="SM00448">
    <property type="entry name" value="REC"/>
    <property type="match status" value="1"/>
</dbReference>
<gene>
    <name evidence="8" type="ORF">HELGO_WM17247</name>
</gene>
<dbReference type="SUPFAM" id="SSF47384">
    <property type="entry name" value="Homodimeric domain of signal transducing histidine kinase"/>
    <property type="match status" value="1"/>
</dbReference>
<proteinExistence type="predicted"/>
<name>A0A6S6SK31_9BACT</name>
<dbReference type="SMART" id="SM00388">
    <property type="entry name" value="HisKA"/>
    <property type="match status" value="1"/>
</dbReference>
<accession>A0A6S6SK31</accession>
<dbReference type="PROSITE" id="PS50110">
    <property type="entry name" value="RESPONSE_REGULATORY"/>
    <property type="match status" value="1"/>
</dbReference>
<dbReference type="CDD" id="cd17546">
    <property type="entry name" value="REC_hyHK_CKI1_RcsC-like"/>
    <property type="match status" value="1"/>
</dbReference>
<organism evidence="8">
    <name type="scientific">uncultured Sulfurovum sp</name>
    <dbReference type="NCBI Taxonomy" id="269237"/>
    <lineage>
        <taxon>Bacteria</taxon>
        <taxon>Pseudomonadati</taxon>
        <taxon>Campylobacterota</taxon>
        <taxon>Epsilonproteobacteria</taxon>
        <taxon>Campylobacterales</taxon>
        <taxon>Sulfurovaceae</taxon>
        <taxon>Sulfurovum</taxon>
        <taxon>environmental samples</taxon>
    </lineage>
</organism>
<evidence type="ECO:0000256" key="3">
    <source>
        <dbReference type="ARBA" id="ARBA00022553"/>
    </source>
</evidence>
<keyword evidence="4" id="KW-0902">Two-component regulatory system</keyword>
<evidence type="ECO:0000256" key="5">
    <source>
        <dbReference type="PROSITE-ProRule" id="PRU00169"/>
    </source>
</evidence>
<dbReference type="InterPro" id="IPR011006">
    <property type="entry name" value="CheY-like_superfamily"/>
</dbReference>
<protein>
    <recommendedName>
        <fullName evidence="2">histidine kinase</fullName>
        <ecNumber evidence="2">2.7.13.3</ecNumber>
    </recommendedName>
</protein>
<sequence>MSEIQINQLLIKQIEDIYGKGFDFSRAGGKVKDLLEKINNSYNNLEYQSKQNNILFEEEENIVFTIGMSAGVIRANKKFFKTFGFQNLADFKKDYSCICELFIEDEGYLKETTAEVHWTEPIFRKPDIRHKALIKDFNGDKRVYAVLLKEVILETSKLKICTFTDITELEEALSTSRKSEEIKTAFMANMSHEIRTPMNGIIGFTNLLFETELTPQQQQFLELIDESTILLSKIVDDILDFSEMENSSVELDYINVDIFTDCYSFMSLFKTKALEKNLSYRVQIDPDISKSLLMDKSKVVKVISNLISNAIKFTPEGGEILIDIQRLESTENSELISFAVTDTGIGIDQCNMDNIFKSFRQADSSLSKEFAGAGLGLSIAKSLCNVMNSDLKVKSILGEGSTFSFELSLTKTSKQSKLIKLTEKRPIYVIENQSKDYDDVIYQLKSSSINFIPLSTNEMKASGITNHIVIIFDYEVLSSLKLDYNKVLLIDGSKDASLCAKIFENIYHINSFLEFPSELYAAILDLNNLLNMDKSSKSFDLNILVADDDRLNRILLDEMLLGYDIKADFVEDGVDAIVMAFKNSYDLILMDINMPKINGVEANEILKDKGITVPIVAVTANVLKGDKERLLNLGLDDYISKPISTESLYNILLKYSSTLIDID</sequence>
<dbReference type="CDD" id="cd00082">
    <property type="entry name" value="HisKA"/>
    <property type="match status" value="1"/>
</dbReference>
<evidence type="ECO:0000256" key="2">
    <source>
        <dbReference type="ARBA" id="ARBA00012438"/>
    </source>
</evidence>
<dbReference type="Pfam" id="PF00072">
    <property type="entry name" value="Response_reg"/>
    <property type="match status" value="1"/>
</dbReference>
<dbReference type="PRINTS" id="PR00344">
    <property type="entry name" value="BCTRLSENSOR"/>
</dbReference>
<dbReference type="InterPro" id="IPR003661">
    <property type="entry name" value="HisK_dim/P_dom"/>
</dbReference>
<dbReference type="SMART" id="SM00387">
    <property type="entry name" value="HATPase_c"/>
    <property type="match status" value="1"/>
</dbReference>
<dbReference type="SUPFAM" id="SSF52172">
    <property type="entry name" value="CheY-like"/>
    <property type="match status" value="1"/>
</dbReference>
<dbReference type="Pfam" id="PF00512">
    <property type="entry name" value="HisKA"/>
    <property type="match status" value="1"/>
</dbReference>
<dbReference type="Gene3D" id="3.30.565.10">
    <property type="entry name" value="Histidine kinase-like ATPase, C-terminal domain"/>
    <property type="match status" value="1"/>
</dbReference>
<dbReference type="Pfam" id="PF02518">
    <property type="entry name" value="HATPase_c"/>
    <property type="match status" value="1"/>
</dbReference>
<evidence type="ECO:0000256" key="4">
    <source>
        <dbReference type="ARBA" id="ARBA00023012"/>
    </source>
</evidence>
<dbReference type="AlphaFoldDB" id="A0A6S6SK31"/>
<reference evidence="8" key="1">
    <citation type="submission" date="2020-01" db="EMBL/GenBank/DDBJ databases">
        <authorList>
            <person name="Meier V. D."/>
            <person name="Meier V D."/>
        </authorList>
    </citation>
    <scope>NUCLEOTIDE SEQUENCE</scope>
    <source>
        <strain evidence="8">HLG_WM_MAG_06</strain>
    </source>
</reference>
<dbReference type="Gene3D" id="3.40.50.2300">
    <property type="match status" value="1"/>
</dbReference>
<evidence type="ECO:0000313" key="8">
    <source>
        <dbReference type="EMBL" id="CAA6808808.1"/>
    </source>
</evidence>
<dbReference type="InterPro" id="IPR001789">
    <property type="entry name" value="Sig_transdc_resp-reg_receiver"/>
</dbReference>
<dbReference type="PANTHER" id="PTHR45339:SF1">
    <property type="entry name" value="HYBRID SIGNAL TRANSDUCTION HISTIDINE KINASE J"/>
    <property type="match status" value="1"/>
</dbReference>
<dbReference type="InterPro" id="IPR004358">
    <property type="entry name" value="Sig_transdc_His_kin-like_C"/>
</dbReference>
<evidence type="ECO:0000256" key="1">
    <source>
        <dbReference type="ARBA" id="ARBA00000085"/>
    </source>
</evidence>